<accession>A0A382XHE1</accession>
<name>A0A382XHE1_9ZZZZ</name>
<dbReference type="GO" id="GO:0005737">
    <property type="term" value="C:cytoplasm"/>
    <property type="evidence" value="ECO:0007669"/>
    <property type="project" value="TreeGrafter"/>
</dbReference>
<dbReference type="GO" id="GO:0003677">
    <property type="term" value="F:DNA binding"/>
    <property type="evidence" value="ECO:0007669"/>
    <property type="project" value="UniProtKB-KW"/>
</dbReference>
<feature type="non-terminal residue" evidence="4">
    <location>
        <position position="1"/>
    </location>
</feature>
<keyword evidence="2" id="KW-0238">DNA-binding</keyword>
<dbReference type="PANTHER" id="PTHR42963">
    <property type="entry name" value="CHROMOSOME PARTITION PROTEIN MUKB"/>
    <property type="match status" value="1"/>
</dbReference>
<keyword evidence="1" id="KW-0963">Cytoplasm</keyword>
<sequence length="101" mass="11047">GLLSGGEKALTATALVFSIFLIKPTPFCVMDEVDAPLDDANVGRFNEMLREISKVSQFIVITHNKQTMSSVDKIYGITMEEPGMSKIVSVDLETVPRDRAA</sequence>
<dbReference type="InterPro" id="IPR050308">
    <property type="entry name" value="MukB/SMC"/>
</dbReference>
<evidence type="ECO:0000256" key="1">
    <source>
        <dbReference type="ARBA" id="ARBA00022490"/>
    </source>
</evidence>
<evidence type="ECO:0000256" key="2">
    <source>
        <dbReference type="ARBA" id="ARBA00023125"/>
    </source>
</evidence>
<dbReference type="Gene3D" id="3.40.50.300">
    <property type="entry name" value="P-loop containing nucleotide triphosphate hydrolases"/>
    <property type="match status" value="1"/>
</dbReference>
<evidence type="ECO:0000259" key="3">
    <source>
        <dbReference type="Pfam" id="PF02463"/>
    </source>
</evidence>
<reference evidence="4" key="1">
    <citation type="submission" date="2018-05" db="EMBL/GenBank/DDBJ databases">
        <authorList>
            <person name="Lanie J.A."/>
            <person name="Ng W.-L."/>
            <person name="Kazmierczak K.M."/>
            <person name="Andrzejewski T.M."/>
            <person name="Davidsen T.M."/>
            <person name="Wayne K.J."/>
            <person name="Tettelin H."/>
            <person name="Glass J.I."/>
            <person name="Rusch D."/>
            <person name="Podicherti R."/>
            <person name="Tsui H.-C.T."/>
            <person name="Winkler M.E."/>
        </authorList>
    </citation>
    <scope>NUCLEOTIDE SEQUENCE</scope>
</reference>
<dbReference type="EMBL" id="UINC01167699">
    <property type="protein sequence ID" value="SVD70353.1"/>
    <property type="molecule type" value="Genomic_DNA"/>
</dbReference>
<organism evidence="4">
    <name type="scientific">marine metagenome</name>
    <dbReference type="NCBI Taxonomy" id="408172"/>
    <lineage>
        <taxon>unclassified sequences</taxon>
        <taxon>metagenomes</taxon>
        <taxon>ecological metagenomes</taxon>
    </lineage>
</organism>
<proteinExistence type="predicted"/>
<dbReference type="InterPro" id="IPR027417">
    <property type="entry name" value="P-loop_NTPase"/>
</dbReference>
<dbReference type="InterPro" id="IPR003395">
    <property type="entry name" value="RecF/RecN/SMC_N"/>
</dbReference>
<dbReference type="PANTHER" id="PTHR42963:SF1">
    <property type="entry name" value="DUF4476 DOMAIN-CONTAINING PROTEIN"/>
    <property type="match status" value="1"/>
</dbReference>
<dbReference type="AlphaFoldDB" id="A0A382XHE1"/>
<protein>
    <recommendedName>
        <fullName evidence="3">RecF/RecN/SMC N-terminal domain-containing protein</fullName>
    </recommendedName>
</protein>
<feature type="domain" description="RecF/RecN/SMC N-terminal" evidence="3">
    <location>
        <begin position="3"/>
        <end position="85"/>
    </location>
</feature>
<evidence type="ECO:0000313" key="4">
    <source>
        <dbReference type="EMBL" id="SVD70353.1"/>
    </source>
</evidence>
<dbReference type="Pfam" id="PF02463">
    <property type="entry name" value="SMC_N"/>
    <property type="match status" value="1"/>
</dbReference>
<dbReference type="SUPFAM" id="SSF52540">
    <property type="entry name" value="P-loop containing nucleoside triphosphate hydrolases"/>
    <property type="match status" value="1"/>
</dbReference>
<gene>
    <name evidence="4" type="ORF">METZ01_LOCUS423207</name>
</gene>